<dbReference type="EMBL" id="JABVBA010000012">
    <property type="protein sequence ID" value="NVF12302.1"/>
    <property type="molecule type" value="Genomic_DNA"/>
</dbReference>
<evidence type="ECO:0000313" key="7">
    <source>
        <dbReference type="Proteomes" id="UP000540919"/>
    </source>
</evidence>
<dbReference type="Gene3D" id="1.20.58.80">
    <property type="entry name" value="Phosphotransferase system, lactose/cellobiose-type IIA subunit"/>
    <property type="match status" value="1"/>
</dbReference>
<evidence type="ECO:0000256" key="1">
    <source>
        <dbReference type="ARBA" id="ARBA00022448"/>
    </source>
</evidence>
<evidence type="ECO:0000256" key="4">
    <source>
        <dbReference type="ARBA" id="ARBA00022683"/>
    </source>
</evidence>
<dbReference type="RefSeq" id="WP_176270120.1">
    <property type="nucleotide sequence ID" value="NZ_JABVBA010000012.1"/>
</dbReference>
<gene>
    <name evidence="6" type="ORF">HV819_10075</name>
</gene>
<reference evidence="6 7" key="1">
    <citation type="submission" date="2020-06" db="EMBL/GenBank/DDBJ databases">
        <title>Anaerococcus sp. nov., isolated form swine feces.</title>
        <authorList>
            <person name="Yu S."/>
        </authorList>
    </citation>
    <scope>NUCLEOTIDE SEQUENCE [LARGE SCALE GENOMIC DNA]</scope>
    <source>
        <strain evidence="6 7">AGMB00486</strain>
    </source>
</reference>
<evidence type="ECO:0000256" key="3">
    <source>
        <dbReference type="ARBA" id="ARBA00022679"/>
    </source>
</evidence>
<evidence type="ECO:0000256" key="5">
    <source>
        <dbReference type="PROSITE-ProRule" id="PRU00418"/>
    </source>
</evidence>
<dbReference type="PROSITE" id="PS51095">
    <property type="entry name" value="PTS_EIIA_TYPE_3"/>
    <property type="match status" value="1"/>
</dbReference>
<keyword evidence="4" id="KW-0598">Phosphotransferase system</keyword>
<organism evidence="6 7">
    <name type="scientific">Anaerococcus faecalis</name>
    <dbReference type="NCBI Taxonomy" id="2742993"/>
    <lineage>
        <taxon>Bacteria</taxon>
        <taxon>Bacillati</taxon>
        <taxon>Bacillota</taxon>
        <taxon>Tissierellia</taxon>
        <taxon>Tissierellales</taxon>
        <taxon>Peptoniphilaceae</taxon>
        <taxon>Anaerococcus</taxon>
    </lineage>
</organism>
<dbReference type="Pfam" id="PF02255">
    <property type="entry name" value="PTS_IIA"/>
    <property type="match status" value="1"/>
</dbReference>
<dbReference type="PANTHER" id="PTHR34382">
    <property type="entry name" value="PTS SYSTEM N,N'-DIACETYLCHITOBIOSE-SPECIFIC EIIA COMPONENT"/>
    <property type="match status" value="1"/>
</dbReference>
<evidence type="ECO:0000313" key="6">
    <source>
        <dbReference type="EMBL" id="NVF12302.1"/>
    </source>
</evidence>
<evidence type="ECO:0000256" key="2">
    <source>
        <dbReference type="ARBA" id="ARBA00022597"/>
    </source>
</evidence>
<feature type="modified residue" description="Phosphohistidine; by HPr" evidence="5">
    <location>
        <position position="76"/>
    </location>
</feature>
<dbReference type="SUPFAM" id="SSF46973">
    <property type="entry name" value="Enzyme IIa from lactose specific PTS, IIa-lac"/>
    <property type="match status" value="1"/>
</dbReference>
<dbReference type="InterPro" id="IPR036542">
    <property type="entry name" value="PTS_IIA_lac/cel_sf"/>
</dbReference>
<keyword evidence="3" id="KW-0808">Transferase</keyword>
<dbReference type="Proteomes" id="UP000540919">
    <property type="component" value="Unassembled WGS sequence"/>
</dbReference>
<dbReference type="PANTHER" id="PTHR34382:SF10">
    <property type="entry name" value="PTS SYSTEM OLIGO-BETA-MANNOSIDE-SPECIFIC EIIA COMPONENT"/>
    <property type="match status" value="1"/>
</dbReference>
<keyword evidence="7" id="KW-1185">Reference proteome</keyword>
<accession>A0ABX2NC80</accession>
<comment type="caution">
    <text evidence="6">The sequence shown here is derived from an EMBL/GenBank/DDBJ whole genome shotgun (WGS) entry which is preliminary data.</text>
</comment>
<sequence length="110" mass="12572">MNNLEEICMQLITFAGSAKSSYVEAMTQARYGELDRARDLISKGKDAYSKCHEIHQQMFTENFNLDESMKTILLAHAEDQMMASETICILAEEIIKSYERIINLENKGES</sequence>
<dbReference type="PIRSF" id="PIRSF000699">
    <property type="entry name" value="PTS_IILac_III"/>
    <property type="match status" value="1"/>
</dbReference>
<keyword evidence="2" id="KW-0762">Sugar transport</keyword>
<protein>
    <submittedName>
        <fullName evidence="6">PTS lactose/cellobiose transporter subunit IIA</fullName>
    </submittedName>
</protein>
<proteinExistence type="predicted"/>
<dbReference type="InterPro" id="IPR003188">
    <property type="entry name" value="PTS_IIA_lac/cel"/>
</dbReference>
<keyword evidence="1" id="KW-0813">Transport</keyword>
<name>A0ABX2NC80_9FIRM</name>